<dbReference type="AlphaFoldDB" id="A0A699XHL3"/>
<gene>
    <name evidence="2" type="ORF">Tci_929437</name>
</gene>
<feature type="compositionally biased region" description="Basic residues" evidence="1">
    <location>
        <begin position="68"/>
        <end position="80"/>
    </location>
</feature>
<feature type="compositionally biased region" description="Basic residues" evidence="1">
    <location>
        <begin position="12"/>
        <end position="21"/>
    </location>
</feature>
<organism evidence="2">
    <name type="scientific">Tanacetum cinerariifolium</name>
    <name type="common">Dalmatian daisy</name>
    <name type="synonym">Chrysanthemum cinerariifolium</name>
    <dbReference type="NCBI Taxonomy" id="118510"/>
    <lineage>
        <taxon>Eukaryota</taxon>
        <taxon>Viridiplantae</taxon>
        <taxon>Streptophyta</taxon>
        <taxon>Embryophyta</taxon>
        <taxon>Tracheophyta</taxon>
        <taxon>Spermatophyta</taxon>
        <taxon>Magnoliopsida</taxon>
        <taxon>eudicotyledons</taxon>
        <taxon>Gunneridae</taxon>
        <taxon>Pentapetalae</taxon>
        <taxon>asterids</taxon>
        <taxon>campanulids</taxon>
        <taxon>Asterales</taxon>
        <taxon>Asteraceae</taxon>
        <taxon>Asteroideae</taxon>
        <taxon>Anthemideae</taxon>
        <taxon>Anthemidinae</taxon>
        <taxon>Tanacetum</taxon>
    </lineage>
</organism>
<feature type="region of interest" description="Disordered" evidence="1">
    <location>
        <begin position="1"/>
        <end position="87"/>
    </location>
</feature>
<protein>
    <submittedName>
        <fullName evidence="2">Uncharacterized protein</fullName>
    </submittedName>
</protein>
<evidence type="ECO:0000256" key="1">
    <source>
        <dbReference type="SAM" id="MobiDB-lite"/>
    </source>
</evidence>
<sequence length="87" mass="9184">AGARGRGAALRPRPRKARNRGRPPAGAGRPPARAGAALRRCPRDSRAGHHRARTTGRPARCGAGAGPRGRRRAAGWRGRRAQAIEAE</sequence>
<proteinExistence type="predicted"/>
<feature type="compositionally biased region" description="Low complexity" evidence="1">
    <location>
        <begin position="1"/>
        <end position="11"/>
    </location>
</feature>
<reference evidence="2" key="1">
    <citation type="journal article" date="2019" name="Sci. Rep.">
        <title>Draft genome of Tanacetum cinerariifolium, the natural source of mosquito coil.</title>
        <authorList>
            <person name="Yamashiro T."/>
            <person name="Shiraishi A."/>
            <person name="Satake H."/>
            <person name="Nakayama K."/>
        </authorList>
    </citation>
    <scope>NUCLEOTIDE SEQUENCE</scope>
</reference>
<feature type="compositionally biased region" description="Low complexity" evidence="1">
    <location>
        <begin position="22"/>
        <end position="39"/>
    </location>
</feature>
<name>A0A699XHL3_TANCI</name>
<comment type="caution">
    <text evidence="2">The sequence shown here is derived from an EMBL/GenBank/DDBJ whole genome shotgun (WGS) entry which is preliminary data.</text>
</comment>
<dbReference type="EMBL" id="BKCJ011841489">
    <property type="protein sequence ID" value="GFD57468.1"/>
    <property type="molecule type" value="Genomic_DNA"/>
</dbReference>
<feature type="non-terminal residue" evidence="2">
    <location>
        <position position="87"/>
    </location>
</feature>
<feature type="non-terminal residue" evidence="2">
    <location>
        <position position="1"/>
    </location>
</feature>
<accession>A0A699XHL3</accession>
<evidence type="ECO:0000313" key="2">
    <source>
        <dbReference type="EMBL" id="GFD57468.1"/>
    </source>
</evidence>